<comment type="caution">
    <text evidence="2">The sequence shown here is derived from an EMBL/GenBank/DDBJ whole genome shotgun (WGS) entry which is preliminary data.</text>
</comment>
<dbReference type="Proteomes" id="UP000287033">
    <property type="component" value="Unassembled WGS sequence"/>
</dbReference>
<reference evidence="2 3" key="1">
    <citation type="journal article" date="2018" name="Nat. Ecol. Evol.">
        <title>Shark genomes provide insights into elasmobranch evolution and the origin of vertebrates.</title>
        <authorList>
            <person name="Hara Y"/>
            <person name="Yamaguchi K"/>
            <person name="Onimaru K"/>
            <person name="Kadota M"/>
            <person name="Koyanagi M"/>
            <person name="Keeley SD"/>
            <person name="Tatsumi K"/>
            <person name="Tanaka K"/>
            <person name="Motone F"/>
            <person name="Kageyama Y"/>
            <person name="Nozu R"/>
            <person name="Adachi N"/>
            <person name="Nishimura O"/>
            <person name="Nakagawa R"/>
            <person name="Tanegashima C"/>
            <person name="Kiyatake I"/>
            <person name="Matsumoto R"/>
            <person name="Murakumo K"/>
            <person name="Nishida K"/>
            <person name="Terakita A"/>
            <person name="Kuratani S"/>
            <person name="Sato K"/>
            <person name="Hyodo S Kuraku.S."/>
        </authorList>
    </citation>
    <scope>NUCLEOTIDE SEQUENCE [LARGE SCALE GENOMIC DNA]</scope>
</reference>
<protein>
    <submittedName>
        <fullName evidence="2">Uncharacterized protein</fullName>
    </submittedName>
</protein>
<evidence type="ECO:0000256" key="1">
    <source>
        <dbReference type="SAM" id="MobiDB-lite"/>
    </source>
</evidence>
<feature type="compositionally biased region" description="Polar residues" evidence="1">
    <location>
        <begin position="11"/>
        <end position="20"/>
    </location>
</feature>
<proteinExistence type="predicted"/>
<feature type="region of interest" description="Disordered" evidence="1">
    <location>
        <begin position="46"/>
        <end position="71"/>
    </location>
</feature>
<gene>
    <name evidence="2" type="ORF">chiPu_0031085</name>
</gene>
<evidence type="ECO:0000313" key="3">
    <source>
        <dbReference type="Proteomes" id="UP000287033"/>
    </source>
</evidence>
<name>A0A401TWS2_CHIPU</name>
<feature type="compositionally biased region" description="Basic and acidic residues" evidence="1">
    <location>
        <begin position="1"/>
        <end position="10"/>
    </location>
</feature>
<accession>A0A401TWS2</accession>
<evidence type="ECO:0000313" key="2">
    <source>
        <dbReference type="EMBL" id="GCC47097.1"/>
    </source>
</evidence>
<keyword evidence="3" id="KW-1185">Reference proteome</keyword>
<organism evidence="2 3">
    <name type="scientific">Chiloscyllium punctatum</name>
    <name type="common">Brownbanded bambooshark</name>
    <name type="synonym">Hemiscyllium punctatum</name>
    <dbReference type="NCBI Taxonomy" id="137246"/>
    <lineage>
        <taxon>Eukaryota</taxon>
        <taxon>Metazoa</taxon>
        <taxon>Chordata</taxon>
        <taxon>Craniata</taxon>
        <taxon>Vertebrata</taxon>
        <taxon>Chondrichthyes</taxon>
        <taxon>Elasmobranchii</taxon>
        <taxon>Galeomorphii</taxon>
        <taxon>Galeoidea</taxon>
        <taxon>Orectolobiformes</taxon>
        <taxon>Hemiscylliidae</taxon>
        <taxon>Chiloscyllium</taxon>
    </lineage>
</organism>
<dbReference type="AlphaFoldDB" id="A0A401TWS2"/>
<sequence length="71" mass="7799">MPTRATRREVLQTSPTSGDSGPSFRPLPPQSWVVASVGLARRGLSSRHPLHTGPWFTPSAGGYTRPLNFRR</sequence>
<dbReference type="EMBL" id="BEZZ01200384">
    <property type="protein sequence ID" value="GCC47097.1"/>
    <property type="molecule type" value="Genomic_DNA"/>
</dbReference>
<feature type="region of interest" description="Disordered" evidence="1">
    <location>
        <begin position="1"/>
        <end position="28"/>
    </location>
</feature>